<evidence type="ECO:0000256" key="6">
    <source>
        <dbReference type="RuleBase" id="RU004075"/>
    </source>
</evidence>
<dbReference type="InterPro" id="IPR015424">
    <property type="entry name" value="PyrdxlP-dep_Trfase"/>
</dbReference>
<evidence type="ECO:0000256" key="4">
    <source>
        <dbReference type="ARBA" id="ARBA00022679"/>
    </source>
</evidence>
<keyword evidence="4" id="KW-0808">Transferase</keyword>
<comment type="caution">
    <text evidence="9">The sequence shown here is derived from an EMBL/GenBank/DDBJ whole genome shotgun (WGS) entry which is preliminary data.</text>
</comment>
<dbReference type="InterPro" id="IPR015422">
    <property type="entry name" value="PyrdxlP-dep_Trfase_small"/>
</dbReference>
<dbReference type="Gene3D" id="3.90.1150.10">
    <property type="entry name" value="Aspartate Aminotransferase, domain 1"/>
    <property type="match status" value="1"/>
</dbReference>
<reference evidence="9 10" key="1">
    <citation type="submission" date="2021-03" db="EMBL/GenBank/DDBJ databases">
        <title>Whole genome sequence of Jiella sp. MQZ13P-4.</title>
        <authorList>
            <person name="Tuo L."/>
        </authorList>
    </citation>
    <scope>NUCLEOTIDE SEQUENCE [LARGE SCALE GENOMIC DNA]</scope>
    <source>
        <strain evidence="9 10">MQZ13P-4</strain>
    </source>
</reference>
<keyword evidence="10" id="KW-1185">Reference proteome</keyword>
<dbReference type="CDD" id="cd06451">
    <property type="entry name" value="AGAT_like"/>
    <property type="match status" value="1"/>
</dbReference>
<evidence type="ECO:0000259" key="8">
    <source>
        <dbReference type="Pfam" id="PF00266"/>
    </source>
</evidence>
<dbReference type="RefSeq" id="WP_207349761.1">
    <property type="nucleotide sequence ID" value="NZ_JAFMPY010000004.1"/>
</dbReference>
<protein>
    <submittedName>
        <fullName evidence="9">Aminotransferase class V-fold PLP-dependent enzyme</fullName>
    </submittedName>
</protein>
<evidence type="ECO:0000313" key="9">
    <source>
        <dbReference type="EMBL" id="MBO0903145.1"/>
    </source>
</evidence>
<evidence type="ECO:0000256" key="3">
    <source>
        <dbReference type="ARBA" id="ARBA00022576"/>
    </source>
</evidence>
<dbReference type="InterPro" id="IPR015421">
    <property type="entry name" value="PyrdxlP-dep_Trfase_major"/>
</dbReference>
<evidence type="ECO:0000256" key="2">
    <source>
        <dbReference type="ARBA" id="ARBA00009236"/>
    </source>
</evidence>
<dbReference type="InterPro" id="IPR000192">
    <property type="entry name" value="Aminotrans_V_dom"/>
</dbReference>
<evidence type="ECO:0000256" key="7">
    <source>
        <dbReference type="RuleBase" id="RU004504"/>
    </source>
</evidence>
<name>A0ABS3J1Y6_9HYPH</name>
<dbReference type="EMBL" id="JAFMPY010000004">
    <property type="protein sequence ID" value="MBO0903145.1"/>
    <property type="molecule type" value="Genomic_DNA"/>
</dbReference>
<organism evidence="9 10">
    <name type="scientific">Jiella sonneratiae</name>
    <dbReference type="NCBI Taxonomy" id="2816856"/>
    <lineage>
        <taxon>Bacteria</taxon>
        <taxon>Pseudomonadati</taxon>
        <taxon>Pseudomonadota</taxon>
        <taxon>Alphaproteobacteria</taxon>
        <taxon>Hyphomicrobiales</taxon>
        <taxon>Aurantimonadaceae</taxon>
        <taxon>Jiella</taxon>
    </lineage>
</organism>
<keyword evidence="3 9" id="KW-0032">Aminotransferase</keyword>
<gene>
    <name evidence="9" type="ORF">J1C47_05790</name>
</gene>
<dbReference type="Pfam" id="PF00266">
    <property type="entry name" value="Aminotran_5"/>
    <property type="match status" value="1"/>
</dbReference>
<dbReference type="PIRSF" id="PIRSF000524">
    <property type="entry name" value="SPT"/>
    <property type="match status" value="1"/>
</dbReference>
<evidence type="ECO:0000256" key="5">
    <source>
        <dbReference type="ARBA" id="ARBA00022898"/>
    </source>
</evidence>
<comment type="cofactor">
    <cofactor evidence="1 7">
        <name>pyridoxal 5'-phosphate</name>
        <dbReference type="ChEBI" id="CHEBI:597326"/>
    </cofactor>
</comment>
<keyword evidence="5" id="KW-0663">Pyridoxal phosphate</keyword>
<dbReference type="GO" id="GO:0008483">
    <property type="term" value="F:transaminase activity"/>
    <property type="evidence" value="ECO:0007669"/>
    <property type="project" value="UniProtKB-KW"/>
</dbReference>
<evidence type="ECO:0000313" key="10">
    <source>
        <dbReference type="Proteomes" id="UP000664288"/>
    </source>
</evidence>
<evidence type="ECO:0000256" key="1">
    <source>
        <dbReference type="ARBA" id="ARBA00001933"/>
    </source>
</evidence>
<accession>A0ABS3J1Y6</accession>
<sequence length="402" mass="43455">MKNGITHLYIPGPTNVPDRVRRAMNVPMQDQRSPDMPDLTLGLFRDLKTAFRNGSGRVFMFPSSGTGTWEAAIQNTLSPGDKVLMARFGQFSGLWVEMAKRLGLDVEAVEVEWGKGVPLDAYERIIAADAAHEIRGVFVTHNETATGVTSDIAGVRRLLDAHGHPALLFVDGVSSIASIDFRQDEWGVDLAVAGSQKGFMLPAGLSFLSVSEKALAANRDNRPKMARSYFGFAEQIAMNDQGYFPYTPPTQFFHGLRVSLDMLFEEGLENVFARHHRLAEGVRRGIAGLGLKLVAAGPEWYSDTVSAITVPEGVDANQVLRIAYERYRTSFGGGLARLNGKVFRIGHLGDLNEVMCLGALAAAEIALCDAGAKIVPGAGVAAANAYYREALAKQRDDGQAAA</sequence>
<dbReference type="SUPFAM" id="SSF53383">
    <property type="entry name" value="PLP-dependent transferases"/>
    <property type="match status" value="1"/>
</dbReference>
<dbReference type="PANTHER" id="PTHR21152:SF24">
    <property type="entry name" value="ALANINE--GLYOXYLATE AMINOTRANSFERASE 1"/>
    <property type="match status" value="1"/>
</dbReference>
<dbReference type="InterPro" id="IPR020578">
    <property type="entry name" value="Aminotrans_V_PyrdxlP_BS"/>
</dbReference>
<proteinExistence type="inferred from homology"/>
<dbReference type="InterPro" id="IPR024169">
    <property type="entry name" value="SP_NH2Trfase/AEP_transaminase"/>
</dbReference>
<dbReference type="PROSITE" id="PS00595">
    <property type="entry name" value="AA_TRANSFER_CLASS_5"/>
    <property type="match status" value="1"/>
</dbReference>
<dbReference type="PANTHER" id="PTHR21152">
    <property type="entry name" value="AMINOTRANSFERASE CLASS V"/>
    <property type="match status" value="1"/>
</dbReference>
<dbReference type="Gene3D" id="3.40.640.10">
    <property type="entry name" value="Type I PLP-dependent aspartate aminotransferase-like (Major domain)"/>
    <property type="match status" value="1"/>
</dbReference>
<dbReference type="Proteomes" id="UP000664288">
    <property type="component" value="Unassembled WGS sequence"/>
</dbReference>
<comment type="similarity">
    <text evidence="2 6">Belongs to the class-V pyridoxal-phosphate-dependent aminotransferase family.</text>
</comment>
<feature type="domain" description="Aminotransferase class V" evidence="8">
    <location>
        <begin position="60"/>
        <end position="294"/>
    </location>
</feature>